<keyword evidence="2" id="KW-0328">Glycosyltransferase</keyword>
<dbReference type="PANTHER" id="PTHR43179">
    <property type="entry name" value="RHAMNOSYLTRANSFERASE WBBL"/>
    <property type="match status" value="1"/>
</dbReference>
<evidence type="ECO:0000256" key="3">
    <source>
        <dbReference type="ARBA" id="ARBA00022679"/>
    </source>
</evidence>
<organism evidence="5 6">
    <name type="scientific">Wenxinia saemankumensis</name>
    <dbReference type="NCBI Taxonomy" id="1447782"/>
    <lineage>
        <taxon>Bacteria</taxon>
        <taxon>Pseudomonadati</taxon>
        <taxon>Pseudomonadota</taxon>
        <taxon>Alphaproteobacteria</taxon>
        <taxon>Rhodobacterales</taxon>
        <taxon>Roseobacteraceae</taxon>
        <taxon>Wenxinia</taxon>
    </lineage>
</organism>
<protein>
    <submittedName>
        <fullName evidence="5">Glycosyltransferase, GT2 family</fullName>
    </submittedName>
</protein>
<evidence type="ECO:0000313" key="6">
    <source>
        <dbReference type="Proteomes" id="UP000184292"/>
    </source>
</evidence>
<reference evidence="5 6" key="1">
    <citation type="submission" date="2016-11" db="EMBL/GenBank/DDBJ databases">
        <authorList>
            <person name="Jaros S."/>
            <person name="Januszkiewicz K."/>
            <person name="Wedrychowicz H."/>
        </authorList>
    </citation>
    <scope>NUCLEOTIDE SEQUENCE [LARGE SCALE GENOMIC DNA]</scope>
    <source>
        <strain evidence="5 6">DSM 100565</strain>
    </source>
</reference>
<dbReference type="RefSeq" id="WP_073330899.1">
    <property type="nucleotide sequence ID" value="NZ_FQYO01000004.1"/>
</dbReference>
<name>A0A1M6FSV8_9RHOB</name>
<evidence type="ECO:0000256" key="1">
    <source>
        <dbReference type="ARBA" id="ARBA00006739"/>
    </source>
</evidence>
<comment type="similarity">
    <text evidence="1">Belongs to the glycosyltransferase 2 family.</text>
</comment>
<dbReference type="EMBL" id="FQYO01000004">
    <property type="protein sequence ID" value="SHJ00743.1"/>
    <property type="molecule type" value="Genomic_DNA"/>
</dbReference>
<dbReference type="GO" id="GO:0016757">
    <property type="term" value="F:glycosyltransferase activity"/>
    <property type="evidence" value="ECO:0007669"/>
    <property type="project" value="UniProtKB-KW"/>
</dbReference>
<dbReference type="OrthoDB" id="153025at2"/>
<dbReference type="STRING" id="1447782.SAMN05444417_2481"/>
<evidence type="ECO:0000256" key="2">
    <source>
        <dbReference type="ARBA" id="ARBA00022676"/>
    </source>
</evidence>
<dbReference type="AlphaFoldDB" id="A0A1M6FSV8"/>
<dbReference type="InterPro" id="IPR029044">
    <property type="entry name" value="Nucleotide-diphossugar_trans"/>
</dbReference>
<accession>A0A1M6FSV8</accession>
<evidence type="ECO:0000313" key="5">
    <source>
        <dbReference type="EMBL" id="SHJ00743.1"/>
    </source>
</evidence>
<dbReference type="PANTHER" id="PTHR43179:SF12">
    <property type="entry name" value="GALACTOFURANOSYLTRANSFERASE GLFT2"/>
    <property type="match status" value="1"/>
</dbReference>
<dbReference type="Pfam" id="PF00535">
    <property type="entry name" value="Glycos_transf_2"/>
    <property type="match status" value="1"/>
</dbReference>
<dbReference type="InterPro" id="IPR001173">
    <property type="entry name" value="Glyco_trans_2-like"/>
</dbReference>
<feature type="domain" description="Glycosyltransferase 2-like" evidence="4">
    <location>
        <begin position="14"/>
        <end position="177"/>
    </location>
</feature>
<dbReference type="Proteomes" id="UP000184292">
    <property type="component" value="Unassembled WGS sequence"/>
</dbReference>
<keyword evidence="6" id="KW-1185">Reference proteome</keyword>
<gene>
    <name evidence="5" type="ORF">SAMN05444417_2481</name>
</gene>
<evidence type="ECO:0000259" key="4">
    <source>
        <dbReference type="Pfam" id="PF00535"/>
    </source>
</evidence>
<dbReference type="Gene3D" id="3.90.550.10">
    <property type="entry name" value="Spore Coat Polysaccharide Biosynthesis Protein SpsA, Chain A"/>
    <property type="match status" value="1"/>
</dbReference>
<proteinExistence type="inferred from homology"/>
<dbReference type="SUPFAM" id="SSF53448">
    <property type="entry name" value="Nucleotide-diphospho-sugar transferases"/>
    <property type="match status" value="1"/>
</dbReference>
<sequence length="415" mass="44117">MASAPAGVAGARVSVVVVSRGRPRALLRALCGLSQLLHPAFEVIVVADPAGLDAIAASPRAGAVKAVPFDEPNISAARNLGLARAAGGIVAFLDDDAVPEPTWLDRLAAPFARGDVDAAGGAVRGRNGISWQWRASVIEASGRTVPLAAGRRTSTLTGRPGRGGKTEGTNMAFRRDLLAAMGGFDPAFRFYLDEADLNLRLAAMGRTIAFVPGAEVHHGFLASARRRANRVPTDLTEIGASLAAFHLRHDPRADPAGLLAAELAAQRARLRRHVLHGRLTPWGARRLLRGLAAGFAAGLDRAPHPLPAIPPATEAFRPFPTATGAPVLLTGRLLSRRRLLRRAEALAAGGGRPTLVVLSRTARPWRVTFLPPGIWLHRGGINGPSERSQPLWRRAGLQQRLREERARIASQRGLD</sequence>
<keyword evidence="3 5" id="KW-0808">Transferase</keyword>